<dbReference type="AlphaFoldDB" id="A0AAD1XGH5"/>
<evidence type="ECO:0000313" key="2">
    <source>
        <dbReference type="Proteomes" id="UP001295684"/>
    </source>
</evidence>
<keyword evidence="2" id="KW-1185">Reference proteome</keyword>
<sequence>MLCFCKYLIVIRLIFGTSFKKNNASFESKTRESLIGINQSRSFPTRIQTIIFTLKFCSLEKSTLTENRVQDYQQFSSIFYRTFSREGYLNPSSSESNSYSGSINFNCRSSAHMRFIQTLKFCKLLDANEIRFYNIKNKNKRIKNLLRFCFPNKANDLRVFSSSLMELNRSNYLNVLITLSSKVIRSVTLILFRLNMKQLKRLMAACRHLKSFNLYDCTLSIPVVPDFSRALINCNFQELSFFNCGDFYFGTWEYNLEEFKNLVQGLANSLNLRLSLKKVDISGCRINQKEAEEIFAKNQLTGVKIINKLQNHP</sequence>
<proteinExistence type="predicted"/>
<organism evidence="1 2">
    <name type="scientific">Euplotes crassus</name>
    <dbReference type="NCBI Taxonomy" id="5936"/>
    <lineage>
        <taxon>Eukaryota</taxon>
        <taxon>Sar</taxon>
        <taxon>Alveolata</taxon>
        <taxon>Ciliophora</taxon>
        <taxon>Intramacronucleata</taxon>
        <taxon>Spirotrichea</taxon>
        <taxon>Hypotrichia</taxon>
        <taxon>Euplotida</taxon>
        <taxon>Euplotidae</taxon>
        <taxon>Moneuplotes</taxon>
    </lineage>
</organism>
<dbReference type="EMBL" id="CAMPGE010013195">
    <property type="protein sequence ID" value="CAI2371938.1"/>
    <property type="molecule type" value="Genomic_DNA"/>
</dbReference>
<reference evidence="1" key="1">
    <citation type="submission" date="2023-07" db="EMBL/GenBank/DDBJ databases">
        <authorList>
            <consortium name="AG Swart"/>
            <person name="Singh M."/>
            <person name="Singh A."/>
            <person name="Seah K."/>
            <person name="Emmerich C."/>
        </authorList>
    </citation>
    <scope>NUCLEOTIDE SEQUENCE</scope>
    <source>
        <strain evidence="1">DP1</strain>
    </source>
</reference>
<comment type="caution">
    <text evidence="1">The sequence shown here is derived from an EMBL/GenBank/DDBJ whole genome shotgun (WGS) entry which is preliminary data.</text>
</comment>
<dbReference type="Proteomes" id="UP001295684">
    <property type="component" value="Unassembled WGS sequence"/>
</dbReference>
<name>A0AAD1XGH5_EUPCR</name>
<dbReference type="SUPFAM" id="SSF52047">
    <property type="entry name" value="RNI-like"/>
    <property type="match status" value="1"/>
</dbReference>
<accession>A0AAD1XGH5</accession>
<dbReference type="InterPro" id="IPR032675">
    <property type="entry name" value="LRR_dom_sf"/>
</dbReference>
<protein>
    <submittedName>
        <fullName evidence="1">Uncharacterized protein</fullName>
    </submittedName>
</protein>
<dbReference type="Gene3D" id="3.80.10.10">
    <property type="entry name" value="Ribonuclease Inhibitor"/>
    <property type="match status" value="1"/>
</dbReference>
<evidence type="ECO:0000313" key="1">
    <source>
        <dbReference type="EMBL" id="CAI2371938.1"/>
    </source>
</evidence>
<gene>
    <name evidence="1" type="ORF">ECRASSUSDP1_LOCUS13265</name>
</gene>